<dbReference type="EMBL" id="LOCL01000028">
    <property type="protein sequence ID" value="KUF19175.1"/>
    <property type="molecule type" value="Genomic_DNA"/>
</dbReference>
<gene>
    <name evidence="3" type="ORF">AT728_21690</name>
</gene>
<proteinExistence type="predicted"/>
<keyword evidence="3" id="KW-0830">Ubiquinone</keyword>
<keyword evidence="4" id="KW-1185">Reference proteome</keyword>
<dbReference type="GO" id="GO:0008168">
    <property type="term" value="F:methyltransferase activity"/>
    <property type="evidence" value="ECO:0007669"/>
    <property type="project" value="UniProtKB-KW"/>
</dbReference>
<sequence length="284" mass="31471">MTTFQQPTNVSNGYPRPDEQKDTVKSVYRQVAEEYDERIPGAGPSDDLFTRSERDFLIDSISSGEKVLDIGCGTGRFTVPMADKGAQVSGLDISRSMLEVAERKLHERGLSADLREGDMAHLPFPDASFDTVTSMLALMHIPLADRPAVFAEVQRVLRPGGRMLLGVKNSVFEEMFTGDRFASVDVTDVESKQLLFTNTRSGEEYVAPWYSFSPRDLTTLFATVGMTVTRLRGNSPIAVWLADEVLRDEGVRSFVGAAERFLAEVPPFNHFGYHLLVEAVKPAV</sequence>
<evidence type="ECO:0000259" key="2">
    <source>
        <dbReference type="Pfam" id="PF13649"/>
    </source>
</evidence>
<keyword evidence="3" id="KW-0489">Methyltransferase</keyword>
<dbReference type="AlphaFoldDB" id="A0A0W7X8X2"/>
<reference evidence="3 4" key="1">
    <citation type="submission" date="2015-12" db="EMBL/GenBank/DDBJ databases">
        <title>Draft genome sequence of Streptomyces silvensis ATCC 53525, a producer of novel hormone antagonists.</title>
        <authorList>
            <person name="Johnston C.W."/>
            <person name="Li Y."/>
            <person name="Magarvey N.A."/>
        </authorList>
    </citation>
    <scope>NUCLEOTIDE SEQUENCE [LARGE SCALE GENOMIC DNA]</scope>
    <source>
        <strain evidence="3 4">ATCC 53525</strain>
    </source>
</reference>
<name>A0A0W7X8X2_9ACTN</name>
<dbReference type="PANTHER" id="PTHR43591:SF99">
    <property type="entry name" value="OS06G0646000 PROTEIN"/>
    <property type="match status" value="1"/>
</dbReference>
<dbReference type="RefSeq" id="WP_058846665.1">
    <property type="nucleotide sequence ID" value="NZ_LOCL01000028.1"/>
</dbReference>
<dbReference type="CDD" id="cd02440">
    <property type="entry name" value="AdoMet_MTases"/>
    <property type="match status" value="1"/>
</dbReference>
<comment type="caution">
    <text evidence="3">The sequence shown here is derived from an EMBL/GenBank/DDBJ whole genome shotgun (WGS) entry which is preliminary data.</text>
</comment>
<dbReference type="InterPro" id="IPR029063">
    <property type="entry name" value="SAM-dependent_MTases_sf"/>
</dbReference>
<keyword evidence="3" id="KW-0808">Transferase</keyword>
<feature type="region of interest" description="Disordered" evidence="1">
    <location>
        <begin position="1"/>
        <end position="23"/>
    </location>
</feature>
<evidence type="ECO:0000313" key="4">
    <source>
        <dbReference type="Proteomes" id="UP000054804"/>
    </source>
</evidence>
<dbReference type="Pfam" id="PF13649">
    <property type="entry name" value="Methyltransf_25"/>
    <property type="match status" value="1"/>
</dbReference>
<organism evidence="3 4">
    <name type="scientific">Streptomyces silvensis</name>
    <dbReference type="NCBI Taxonomy" id="1765722"/>
    <lineage>
        <taxon>Bacteria</taxon>
        <taxon>Bacillati</taxon>
        <taxon>Actinomycetota</taxon>
        <taxon>Actinomycetes</taxon>
        <taxon>Kitasatosporales</taxon>
        <taxon>Streptomycetaceae</taxon>
        <taxon>Streptomyces</taxon>
    </lineage>
</organism>
<accession>A0A0W7X8X2</accession>
<dbReference type="STRING" id="1765722.AT728_21690"/>
<evidence type="ECO:0000256" key="1">
    <source>
        <dbReference type="SAM" id="MobiDB-lite"/>
    </source>
</evidence>
<dbReference type="GO" id="GO:0032259">
    <property type="term" value="P:methylation"/>
    <property type="evidence" value="ECO:0007669"/>
    <property type="project" value="UniProtKB-KW"/>
</dbReference>
<protein>
    <submittedName>
        <fullName evidence="3">Ubiquinone biosynthesis methyltransferase UbiE</fullName>
    </submittedName>
</protein>
<feature type="compositionally biased region" description="Polar residues" evidence="1">
    <location>
        <begin position="1"/>
        <end position="12"/>
    </location>
</feature>
<dbReference type="Proteomes" id="UP000054804">
    <property type="component" value="Unassembled WGS sequence"/>
</dbReference>
<dbReference type="InterPro" id="IPR041698">
    <property type="entry name" value="Methyltransf_25"/>
</dbReference>
<dbReference type="PANTHER" id="PTHR43591">
    <property type="entry name" value="METHYLTRANSFERASE"/>
    <property type="match status" value="1"/>
</dbReference>
<feature type="domain" description="Methyltransferase" evidence="2">
    <location>
        <begin position="67"/>
        <end position="161"/>
    </location>
</feature>
<dbReference type="Gene3D" id="3.40.50.150">
    <property type="entry name" value="Vaccinia Virus protein VP39"/>
    <property type="match status" value="1"/>
</dbReference>
<evidence type="ECO:0000313" key="3">
    <source>
        <dbReference type="EMBL" id="KUF19175.1"/>
    </source>
</evidence>
<dbReference type="OrthoDB" id="5566900at2"/>
<dbReference type="SUPFAM" id="SSF53335">
    <property type="entry name" value="S-adenosyl-L-methionine-dependent methyltransferases"/>
    <property type="match status" value="1"/>
</dbReference>